<sequence length="174" mass="20268">MLQNFYYTNTLDRNTINAVNTTAPLADPTKSPFVTCNTCSFIFFILPSFVFCYKTFIILIRLIEIRLMLLILPLHLLILRSHLLLLVILALSFCILLSFSFYKTSIILIRLIRIRLMLLILLLHLLILRSHLLLLVILALSYYVSSFLISYLYVISKKCLFHSFYVDVTLNLIT</sequence>
<feature type="transmembrane region" description="Helical" evidence="1">
    <location>
        <begin position="83"/>
        <end position="101"/>
    </location>
</feature>
<protein>
    <submittedName>
        <fullName evidence="2">Uncharacterized protein</fullName>
    </submittedName>
</protein>
<keyword evidence="1" id="KW-1133">Transmembrane helix</keyword>
<organism evidence="2 3">
    <name type="scientific">Bacillus thuringiensis subsp. konkukian (strain 97-27)</name>
    <dbReference type="NCBI Taxonomy" id="281309"/>
    <lineage>
        <taxon>Bacteria</taxon>
        <taxon>Bacillati</taxon>
        <taxon>Bacillota</taxon>
        <taxon>Bacilli</taxon>
        <taxon>Bacillales</taxon>
        <taxon>Bacillaceae</taxon>
        <taxon>Bacillus</taxon>
        <taxon>Bacillus cereus group</taxon>
    </lineage>
</organism>
<evidence type="ECO:0000313" key="2">
    <source>
        <dbReference type="EMBL" id="AAT58949.1"/>
    </source>
</evidence>
<gene>
    <name evidence="2" type="ordered locus">BT9727_0212</name>
</gene>
<accession>Q6HPF3</accession>
<dbReference type="PATRIC" id="fig|281309.8.peg.225"/>
<dbReference type="KEGG" id="btk:BT9727_0212"/>
<proteinExistence type="predicted"/>
<evidence type="ECO:0000256" key="1">
    <source>
        <dbReference type="SAM" id="Phobius"/>
    </source>
</evidence>
<reference evidence="2 3" key="1">
    <citation type="journal article" date="2006" name="J. Bacteriol.">
        <title>Pathogenomic sequence analysis of Bacillus cereus and Bacillus thuringiensis isolates closely related to Bacillus anthracis.</title>
        <authorList>
            <person name="Han C.S."/>
            <person name="Xie G."/>
            <person name="Challacombe J.F."/>
            <person name="Altherr M.R."/>
            <person name="Bhotika S.S."/>
            <person name="Brown N."/>
            <person name="Bruce D."/>
            <person name="Campbell C.S."/>
            <person name="Campbell M.L."/>
            <person name="Chen J."/>
            <person name="Chertkov O."/>
            <person name="Cleland C."/>
            <person name="Dimitrijevic M."/>
            <person name="Doggett N.A."/>
            <person name="Fawcett J.J."/>
            <person name="Glavina T."/>
            <person name="Goodwin L.A."/>
            <person name="Green L.D."/>
            <person name="Hill K.K."/>
            <person name="Hitchcock P."/>
            <person name="Jackson P.J."/>
            <person name="Keim P."/>
            <person name="Kewalramani A.R."/>
            <person name="Longmire J."/>
            <person name="Lucas S."/>
            <person name="Malfatti S."/>
            <person name="McMurry K."/>
            <person name="Meincke L.J."/>
            <person name="Misra M."/>
            <person name="Moseman B.L."/>
            <person name="Mundt M."/>
            <person name="Munk A.C."/>
            <person name="Okinaka R.T."/>
            <person name="Parson-Quintana B."/>
            <person name="Reilly L.P."/>
            <person name="Richardson P."/>
            <person name="Robinson D.L."/>
            <person name="Rubin E."/>
            <person name="Saunders E."/>
            <person name="Tapia R."/>
            <person name="Tesmer J.G."/>
            <person name="Thayer N."/>
            <person name="Thompson L.S."/>
            <person name="Tice H."/>
            <person name="Ticknor L.O."/>
            <person name="Wills P.L."/>
            <person name="Brettin T.S."/>
            <person name="Gilna P."/>
        </authorList>
    </citation>
    <scope>NUCLEOTIDE SEQUENCE [LARGE SCALE GENOMIC DNA]</scope>
    <source>
        <strain evidence="2 3">97-27</strain>
    </source>
</reference>
<dbReference type="AlphaFoldDB" id="Q6HPF3"/>
<feature type="transmembrane region" description="Helical" evidence="1">
    <location>
        <begin position="107"/>
        <end position="127"/>
    </location>
</feature>
<dbReference type="Proteomes" id="UP000001301">
    <property type="component" value="Chromosome"/>
</dbReference>
<name>Q6HPF3_BACHK</name>
<dbReference type="HOGENOM" id="CLU_1537015_0_0_9"/>
<keyword evidence="1" id="KW-0472">Membrane</keyword>
<keyword evidence="1" id="KW-0812">Transmembrane</keyword>
<evidence type="ECO:0000313" key="3">
    <source>
        <dbReference type="Proteomes" id="UP000001301"/>
    </source>
</evidence>
<feature type="transmembrane region" description="Helical" evidence="1">
    <location>
        <begin position="41"/>
        <end position="63"/>
    </location>
</feature>
<feature type="transmembrane region" description="Helical" evidence="1">
    <location>
        <begin position="132"/>
        <end position="154"/>
    </location>
</feature>
<dbReference type="EMBL" id="AE017355">
    <property type="protein sequence ID" value="AAT58949.1"/>
    <property type="molecule type" value="Genomic_DNA"/>
</dbReference>